<organism evidence="1 2">
    <name type="scientific">Amycolatopsis methanolica 239</name>
    <dbReference type="NCBI Taxonomy" id="1068978"/>
    <lineage>
        <taxon>Bacteria</taxon>
        <taxon>Bacillati</taxon>
        <taxon>Actinomycetota</taxon>
        <taxon>Actinomycetes</taxon>
        <taxon>Pseudonocardiales</taxon>
        <taxon>Pseudonocardiaceae</taxon>
        <taxon>Amycolatopsis</taxon>
        <taxon>Amycolatopsis methanolica group</taxon>
    </lineage>
</organism>
<keyword evidence="2" id="KW-1185">Reference proteome</keyword>
<dbReference type="Proteomes" id="UP000062973">
    <property type="component" value="Chromosome"/>
</dbReference>
<dbReference type="HOGENOM" id="CLU_3021683_0_0_11"/>
<dbReference type="AlphaFoldDB" id="A0A076MV40"/>
<name>A0A076MV40_AMYME</name>
<evidence type="ECO:0000313" key="1">
    <source>
        <dbReference type="EMBL" id="AIJ21677.1"/>
    </source>
</evidence>
<gene>
    <name evidence="1" type="ORF">AMETH_1585</name>
</gene>
<accession>A0A076MV40</accession>
<reference evidence="1 2" key="1">
    <citation type="submission" date="2014-07" db="EMBL/GenBank/DDBJ databases">
        <title>Whole Genome Sequence of the Amycolatopsis methanolica 239.</title>
        <authorList>
            <person name="Tang B."/>
        </authorList>
    </citation>
    <scope>NUCLEOTIDE SEQUENCE [LARGE SCALE GENOMIC DNA]</scope>
    <source>
        <strain evidence="1 2">239</strain>
    </source>
</reference>
<dbReference type="PATRIC" id="fig|1068978.7.peg.1670"/>
<proteinExistence type="predicted"/>
<sequence length="55" mass="5704">MKARRGERRALSLTGWAMTGFDAVPDELRQTASTIGDVVSGVAGLAFRAPAGGLD</sequence>
<protein>
    <submittedName>
        <fullName evidence="1">Uncharacterized protein</fullName>
    </submittedName>
</protein>
<dbReference type="STRING" id="1068978.AMETH_1585"/>
<dbReference type="EMBL" id="CP009110">
    <property type="protein sequence ID" value="AIJ21677.1"/>
    <property type="molecule type" value="Genomic_DNA"/>
</dbReference>
<dbReference type="KEGG" id="amq:AMETH_1585"/>
<evidence type="ECO:0000313" key="2">
    <source>
        <dbReference type="Proteomes" id="UP000062973"/>
    </source>
</evidence>